<feature type="compositionally biased region" description="Basic and acidic residues" evidence="4">
    <location>
        <begin position="212"/>
        <end position="232"/>
    </location>
</feature>
<evidence type="ECO:0000259" key="6">
    <source>
        <dbReference type="Pfam" id="PF00021"/>
    </source>
</evidence>
<dbReference type="Pfam" id="PF00021">
    <property type="entry name" value="UPAR_LY6"/>
    <property type="match status" value="2"/>
</dbReference>
<evidence type="ECO:0000313" key="8">
    <source>
        <dbReference type="Proteomes" id="UP001474421"/>
    </source>
</evidence>
<organism evidence="7 8">
    <name type="scientific">Crotalus adamanteus</name>
    <name type="common">Eastern diamondback rattlesnake</name>
    <dbReference type="NCBI Taxonomy" id="8729"/>
    <lineage>
        <taxon>Eukaryota</taxon>
        <taxon>Metazoa</taxon>
        <taxon>Chordata</taxon>
        <taxon>Craniata</taxon>
        <taxon>Vertebrata</taxon>
        <taxon>Euteleostomi</taxon>
        <taxon>Lepidosauria</taxon>
        <taxon>Squamata</taxon>
        <taxon>Bifurcata</taxon>
        <taxon>Unidentata</taxon>
        <taxon>Episquamata</taxon>
        <taxon>Toxicofera</taxon>
        <taxon>Serpentes</taxon>
        <taxon>Colubroidea</taxon>
        <taxon>Viperidae</taxon>
        <taxon>Crotalinae</taxon>
        <taxon>Crotalus</taxon>
    </lineage>
</organism>
<evidence type="ECO:0000256" key="5">
    <source>
        <dbReference type="SAM" id="SignalP"/>
    </source>
</evidence>
<evidence type="ECO:0000256" key="3">
    <source>
        <dbReference type="ARBA" id="ARBA00023157"/>
    </source>
</evidence>
<feature type="chain" id="PRO_5043508642" evidence="5">
    <location>
        <begin position="19"/>
        <end position="255"/>
    </location>
</feature>
<feature type="region of interest" description="Disordered" evidence="4">
    <location>
        <begin position="195"/>
        <end position="255"/>
    </location>
</feature>
<feature type="domain" description="UPAR/Ly6" evidence="6">
    <location>
        <begin position="116"/>
        <end position="191"/>
    </location>
</feature>
<dbReference type="Gene3D" id="2.10.60.10">
    <property type="entry name" value="CD59"/>
    <property type="match status" value="2"/>
</dbReference>
<evidence type="ECO:0000256" key="2">
    <source>
        <dbReference type="ARBA" id="ARBA00022525"/>
    </source>
</evidence>
<evidence type="ECO:0000256" key="4">
    <source>
        <dbReference type="SAM" id="MobiDB-lite"/>
    </source>
</evidence>
<dbReference type="GO" id="GO:0005576">
    <property type="term" value="C:extracellular region"/>
    <property type="evidence" value="ECO:0007669"/>
    <property type="project" value="UniProtKB-SubCell"/>
</dbReference>
<evidence type="ECO:0000313" key="7">
    <source>
        <dbReference type="EMBL" id="KAK9394444.1"/>
    </source>
</evidence>
<dbReference type="InterPro" id="IPR050918">
    <property type="entry name" value="CNF-like_PLA2_Inhibitor"/>
</dbReference>
<dbReference type="InterPro" id="IPR045860">
    <property type="entry name" value="Snake_toxin-like_sf"/>
</dbReference>
<dbReference type="PANTHER" id="PTHR20914:SF9">
    <property type="entry name" value="COILED, ISOFORM A"/>
    <property type="match status" value="1"/>
</dbReference>
<keyword evidence="5" id="KW-0732">Signal</keyword>
<gene>
    <name evidence="7" type="ORF">NXF25_014972</name>
</gene>
<name>A0AAW1AWY3_CROAD</name>
<protein>
    <submittedName>
        <fullName evidence="7">Protein RoBo-1-like</fullName>
    </submittedName>
</protein>
<dbReference type="CDD" id="cd23572">
    <property type="entry name" value="TFP_LU_ECD_PINLYP_rpt2"/>
    <property type="match status" value="1"/>
</dbReference>
<dbReference type="SUPFAM" id="SSF57302">
    <property type="entry name" value="Snake toxin-like"/>
    <property type="match status" value="2"/>
</dbReference>
<feature type="signal peptide" evidence="5">
    <location>
        <begin position="1"/>
        <end position="18"/>
    </location>
</feature>
<accession>A0AAW1AWY3</accession>
<feature type="domain" description="UPAR/Ly6" evidence="6">
    <location>
        <begin position="20"/>
        <end position="102"/>
    </location>
</feature>
<proteinExistence type="predicted"/>
<comment type="caution">
    <text evidence="7">The sequence shown here is derived from an EMBL/GenBank/DDBJ whole genome shotgun (WGS) entry which is preliminary data.</text>
</comment>
<dbReference type="PANTHER" id="PTHR20914">
    <property type="entry name" value="LY6/PLAUR DOMAIN-CONTAINING PROTEIN 8"/>
    <property type="match status" value="1"/>
</dbReference>
<comment type="subcellular location">
    <subcellularLocation>
        <location evidence="1">Secreted</location>
    </subcellularLocation>
</comment>
<evidence type="ECO:0000256" key="1">
    <source>
        <dbReference type="ARBA" id="ARBA00004613"/>
    </source>
</evidence>
<dbReference type="EMBL" id="JAOTOJ010000011">
    <property type="protein sequence ID" value="KAK9394444.1"/>
    <property type="molecule type" value="Genomic_DNA"/>
</dbReference>
<keyword evidence="3" id="KW-1015">Disulfide bond</keyword>
<dbReference type="AlphaFoldDB" id="A0AAW1AWY3"/>
<dbReference type="Proteomes" id="UP001474421">
    <property type="component" value="Unassembled WGS sequence"/>
</dbReference>
<keyword evidence="2" id="KW-0964">Secreted</keyword>
<feature type="compositionally biased region" description="Basic and acidic residues" evidence="4">
    <location>
        <begin position="239"/>
        <end position="255"/>
    </location>
</feature>
<sequence>MYSLALCLLIPLLHPVDAIFCFNCTSTEGYNCSTAQQKCPLTVNSCITIARDEDTGTQDIENPVYEKKCNSDDRLCNQFYGLMAGDFRMRWNSSCCRADRCNIEEIMVQKASQNRNGVHCNSCFAHGTDLCPNKTEVACTGLMTHCIHFATRAKKEEFKDQQVAFTGCATKNFCDMGAVALFVAGRNVEVTTNMQNRSGISKMPLQIEEEEEGKKEGRKEGRKLARKRNDEKRRKKDKEKKEKGRNDGREGRRKE</sequence>
<dbReference type="InterPro" id="IPR016054">
    <property type="entry name" value="LY6_UPA_recep-like"/>
</dbReference>
<keyword evidence="8" id="KW-1185">Reference proteome</keyword>
<reference evidence="7 8" key="1">
    <citation type="journal article" date="2024" name="Proc. Natl. Acad. Sci. U.S.A.">
        <title>The genetic regulatory architecture and epigenomic basis for age-related changes in rattlesnake venom.</title>
        <authorList>
            <person name="Hogan M.P."/>
            <person name="Holding M.L."/>
            <person name="Nystrom G.S."/>
            <person name="Colston T.J."/>
            <person name="Bartlett D.A."/>
            <person name="Mason A.J."/>
            <person name="Ellsworth S.A."/>
            <person name="Rautsaw R.M."/>
            <person name="Lawrence K.C."/>
            <person name="Strickland J.L."/>
            <person name="He B."/>
            <person name="Fraser P."/>
            <person name="Margres M.J."/>
            <person name="Gilbert D.M."/>
            <person name="Gibbs H.L."/>
            <person name="Parkinson C.L."/>
            <person name="Rokyta D.R."/>
        </authorList>
    </citation>
    <scope>NUCLEOTIDE SEQUENCE [LARGE SCALE GENOMIC DNA]</scope>
    <source>
        <strain evidence="7">DRR0105</strain>
    </source>
</reference>